<sequence>MLRAWSSRLRPYCARRFYLLGGSDSIRLAGTMSGDGYVVRRGAGNPPLTYRLFDNAAHGLEPEFRLLDLADMKG</sequence>
<reference evidence="1" key="1">
    <citation type="submission" date="2019-12" db="EMBL/GenBank/DDBJ databases">
        <title>An insight into the sialome of adult female Ixodes ricinus ticks feeding for 6 days.</title>
        <authorList>
            <person name="Perner J."/>
            <person name="Ribeiro J.M.C."/>
        </authorList>
    </citation>
    <scope>NUCLEOTIDE SEQUENCE</scope>
    <source>
        <strain evidence="1">Semi-engorged</strain>
        <tissue evidence="1">Salivary glands</tissue>
    </source>
</reference>
<dbReference type="EMBL" id="GIFC01001084">
    <property type="protein sequence ID" value="MXU83167.1"/>
    <property type="molecule type" value="Transcribed_RNA"/>
</dbReference>
<dbReference type="AlphaFoldDB" id="A0A6B0U1V1"/>
<organism evidence="1">
    <name type="scientific">Ixodes ricinus</name>
    <name type="common">Common tick</name>
    <name type="synonym">Acarus ricinus</name>
    <dbReference type="NCBI Taxonomy" id="34613"/>
    <lineage>
        <taxon>Eukaryota</taxon>
        <taxon>Metazoa</taxon>
        <taxon>Ecdysozoa</taxon>
        <taxon>Arthropoda</taxon>
        <taxon>Chelicerata</taxon>
        <taxon>Arachnida</taxon>
        <taxon>Acari</taxon>
        <taxon>Parasitiformes</taxon>
        <taxon>Ixodida</taxon>
        <taxon>Ixodoidea</taxon>
        <taxon>Ixodidae</taxon>
        <taxon>Ixodinae</taxon>
        <taxon>Ixodes</taxon>
    </lineage>
</organism>
<protein>
    <submittedName>
        <fullName evidence="1">Uncharacterized protein</fullName>
    </submittedName>
</protein>
<evidence type="ECO:0000313" key="1">
    <source>
        <dbReference type="EMBL" id="MXU83167.1"/>
    </source>
</evidence>
<name>A0A6B0U1V1_IXORI</name>
<proteinExistence type="predicted"/>
<accession>A0A6B0U1V1</accession>